<dbReference type="EMBL" id="CP044543">
    <property type="protein sequence ID" value="QFI71212.1"/>
    <property type="molecule type" value="Genomic_DNA"/>
</dbReference>
<dbReference type="RefSeq" id="WP_151642122.1">
    <property type="nucleotide sequence ID" value="NZ_CP044543.1"/>
</dbReference>
<feature type="region of interest" description="Disordered" evidence="1">
    <location>
        <begin position="314"/>
        <end position="364"/>
    </location>
</feature>
<dbReference type="OrthoDB" id="8220034at2"/>
<sequence length="364" mass="39367">MGQLREVDAISDAIMETEKEIAGEAWGNEETSALDETGGRALESMGQGLEGQHEVEDGDASSEEQEDGDSEETEEAEEGEDGEEGDEAGTETAGDGKTAQQQREQEPPAGRVPSGKLREEAEKRRLAEARVTELEAKLAGTTGDNPKIAALEAQLQQLTSILNGQRQSPQAVKEEPKAEPEVPDIFENPKGFVEHILGAVQQAVAPVRQDVRKNAVETSFALAHATHKDTFGKAFEAINGLNPQNPDDRATVQRIYNSANPGEELVRWHKRSQALARFGEDPDAAEARIREDTRQALLKDPEFRKQLIADLRGEAAAGENGPARTTTRLPQSLARAGGSNLGVERGDHVVNDNSDQSVADAAWR</sequence>
<feature type="compositionally biased region" description="Basic and acidic residues" evidence="1">
    <location>
        <begin position="116"/>
        <end position="126"/>
    </location>
</feature>
<reference evidence="3" key="1">
    <citation type="submission" date="2019-10" db="EMBL/GenBank/DDBJ databases">
        <title>Complete Genome Sequence of Bradyrhizobium betae type strain PL7HG1T.</title>
        <authorList>
            <person name="Bromfield E.S.P."/>
            <person name="Cloutier S."/>
        </authorList>
    </citation>
    <scope>NUCLEOTIDE SEQUENCE [LARGE SCALE GENOMIC DNA]</scope>
    <source>
        <strain evidence="3">PL7HG1</strain>
    </source>
</reference>
<gene>
    <name evidence="2" type="ORF">F8237_01780</name>
</gene>
<proteinExistence type="predicted"/>
<protein>
    <submittedName>
        <fullName evidence="2">Uncharacterized protein</fullName>
    </submittedName>
</protein>
<evidence type="ECO:0000256" key="1">
    <source>
        <dbReference type="SAM" id="MobiDB-lite"/>
    </source>
</evidence>
<name>A0A5P6NYV6_9BRAD</name>
<evidence type="ECO:0000313" key="3">
    <source>
        <dbReference type="Proteomes" id="UP000325641"/>
    </source>
</evidence>
<accession>A0A5P6NYV6</accession>
<organism evidence="2 3">
    <name type="scientific">Bradyrhizobium betae</name>
    <dbReference type="NCBI Taxonomy" id="244734"/>
    <lineage>
        <taxon>Bacteria</taxon>
        <taxon>Pseudomonadati</taxon>
        <taxon>Pseudomonadota</taxon>
        <taxon>Alphaproteobacteria</taxon>
        <taxon>Hyphomicrobiales</taxon>
        <taxon>Nitrobacteraceae</taxon>
        <taxon>Bradyrhizobium</taxon>
    </lineage>
</organism>
<evidence type="ECO:0000313" key="2">
    <source>
        <dbReference type="EMBL" id="QFI71212.1"/>
    </source>
</evidence>
<feature type="region of interest" description="Disordered" evidence="1">
    <location>
        <begin position="164"/>
        <end position="184"/>
    </location>
</feature>
<feature type="region of interest" description="Disordered" evidence="1">
    <location>
        <begin position="1"/>
        <end position="126"/>
    </location>
</feature>
<dbReference type="Proteomes" id="UP000325641">
    <property type="component" value="Chromosome"/>
</dbReference>
<dbReference type="AlphaFoldDB" id="A0A5P6NYV6"/>
<feature type="compositionally biased region" description="Acidic residues" evidence="1">
    <location>
        <begin position="56"/>
        <end position="89"/>
    </location>
</feature>
<dbReference type="KEGG" id="bbet:F8237_01780"/>